<gene>
    <name evidence="2" type="ORF">MsAm2_03900</name>
</gene>
<accession>A0AA97A5M1</accession>
<dbReference type="EMBL" id="CP131061">
    <property type="protein sequence ID" value="WNY26618.1"/>
    <property type="molecule type" value="Genomic_DNA"/>
</dbReference>
<sequence length="894" mass="102914">MSKEEFENIVKTVIRTRYPDSIPSEKDVEIIVSRYRDVCGITDEDFKIAIQNIHSDILISVEIGTSVVDDNTYEPWVKNRKSTEEMYYWNRYAAYLQYDLSWNSKLISTLNIDSDEILDLIGDPKKDKHWQRRGLILGDVQSGKTANYTAICNKAADFGFKVIILMTGTIESLRQQTQERLDAGFVGRSSQDALSKTSEIRVKGVGNYSGNNKKFPTSFTSVKRDFNHNVLMNLNWSISNATGTVLFVVKKNKAILENLHDWLKAYNTDSSGKIDYPLLLLDDEADNASVNTKSDDITAINKSIRNLLKLFTKAAYVGITATPFANIFIDPSSNDEMVGEDLFPRDFIYLLKPPSNYVGPDKVFGEEPLNENMIKIIIETEMGDLFRGKAKSLEIIEELPDSLKEAVAYYLLSNIIRNQRRQISKHKSMLINVSHYTNVQNQVFDLANEWMLNIQKDIRLYSKLPEEEALNYSVIHFFRAVFDKYDLEEKIDWETIQHNLEKEVISCEIKKINQSSQSRLDYGSYKSGANIIAIGGNSLSRGLTLEGLCVSYFYRSSKMYDTLMQMARWFGYRDGYVDLVKIWMTKDMKNWYSFVTNASNELKEDVIIMNQWGSKPEHFGLQVRAHPDSLLITARNKMKYTGKIERSVSVSGHIIETAHFSMRSIDIDTNKRCIESLLKNIEPFISFDGKNRIWKNVPRDLIIEVLNSYANHPLDIKLNKIGLIDFIEKSENLKYWDVSIPEGKKDKIKTYNVEHIPLERESDKYNSKTLRIGGSRARVRPKGFSSRGLDSIEVSRIINEFREKRPDKPNISVPDEKFLIPGRNPLLMLYFIRPEINGEILDQIYYGLGLAFPRSSTPCEDITNDKSKIIYVLNAVKLREEGLYDFEEEEEDDE</sequence>
<dbReference type="Pfam" id="PF10593">
    <property type="entry name" value="Z1"/>
    <property type="match status" value="1"/>
</dbReference>
<protein>
    <recommendedName>
        <fullName evidence="1">Putative endonuclease Z1 domain-containing protein</fullName>
    </recommendedName>
</protein>
<dbReference type="RefSeq" id="WP_338098140.1">
    <property type="nucleotide sequence ID" value="NZ_CP131061.1"/>
</dbReference>
<reference evidence="2 3" key="1">
    <citation type="submission" date="2023-07" db="EMBL/GenBank/DDBJ databases">
        <title>Closed genome sequence of Methanosarcinaceae archaeon Am2.</title>
        <authorList>
            <person name="Poehlein A."/>
            <person name="Protasov E."/>
            <person name="Platt K."/>
            <person name="Reeh H."/>
            <person name="Daniel R."/>
            <person name="Brune A."/>
        </authorList>
    </citation>
    <scope>NUCLEOTIDE SEQUENCE [LARGE SCALE GENOMIC DNA]</scope>
    <source>
        <strain evidence="2 3">Am2</strain>
    </source>
</reference>
<dbReference type="Proteomes" id="UP001304970">
    <property type="component" value="Chromosome"/>
</dbReference>
<dbReference type="InterPro" id="IPR027417">
    <property type="entry name" value="P-loop_NTPase"/>
</dbReference>
<dbReference type="GeneID" id="89227792"/>
<name>A0AA97A5M1_9EURY</name>
<evidence type="ECO:0000259" key="1">
    <source>
        <dbReference type="Pfam" id="PF10593"/>
    </source>
</evidence>
<feature type="domain" description="Putative endonuclease Z1" evidence="1">
    <location>
        <begin position="402"/>
        <end position="630"/>
    </location>
</feature>
<dbReference type="AlphaFoldDB" id="A0AA97A5M1"/>
<evidence type="ECO:0000313" key="2">
    <source>
        <dbReference type="EMBL" id="WNY26618.1"/>
    </source>
</evidence>
<proteinExistence type="predicted"/>
<organism evidence="2 3">
    <name type="scientific">Methanolapillus ohkumae</name>
    <dbReference type="NCBI Taxonomy" id="3028298"/>
    <lineage>
        <taxon>Archaea</taxon>
        <taxon>Methanobacteriati</taxon>
        <taxon>Methanobacteriota</taxon>
        <taxon>Stenosarchaea group</taxon>
        <taxon>Methanomicrobia</taxon>
        <taxon>Methanosarcinales</taxon>
        <taxon>Methanosarcinaceae</taxon>
        <taxon>Methanolapillus</taxon>
    </lineage>
</organism>
<dbReference type="SUPFAM" id="SSF52540">
    <property type="entry name" value="P-loop containing nucleoside triphosphate hydrolases"/>
    <property type="match status" value="1"/>
</dbReference>
<dbReference type="Gene3D" id="3.40.50.300">
    <property type="entry name" value="P-loop containing nucleotide triphosphate hydrolases"/>
    <property type="match status" value="1"/>
</dbReference>
<keyword evidence="3" id="KW-1185">Reference proteome</keyword>
<dbReference type="InterPro" id="IPR018310">
    <property type="entry name" value="Put_endonuclease_Z1-dom"/>
</dbReference>
<evidence type="ECO:0000313" key="3">
    <source>
        <dbReference type="Proteomes" id="UP001304970"/>
    </source>
</evidence>